<dbReference type="Proteomes" id="UP000257127">
    <property type="component" value="Unassembled WGS sequence"/>
</dbReference>
<evidence type="ECO:0000313" key="1">
    <source>
        <dbReference type="EMBL" id="RFC54627.1"/>
    </source>
</evidence>
<keyword evidence="2" id="KW-1185">Reference proteome</keyword>
<accession>A0A3E1EYT9</accession>
<dbReference type="OrthoDB" id="1467629at2"/>
<evidence type="ECO:0008006" key="3">
    <source>
        <dbReference type="Google" id="ProtNLM"/>
    </source>
</evidence>
<reference evidence="1 2" key="1">
    <citation type="submission" date="2018-08" db="EMBL/GenBank/DDBJ databases">
        <title>The draft genome squence of Brumimicrobium sp. N62.</title>
        <authorList>
            <person name="Du Z.-J."/>
            <person name="Luo H.-R."/>
        </authorList>
    </citation>
    <scope>NUCLEOTIDE SEQUENCE [LARGE SCALE GENOMIC DNA]</scope>
    <source>
        <strain evidence="1 2">N62</strain>
    </source>
</reference>
<proteinExistence type="predicted"/>
<organism evidence="1 2">
    <name type="scientific">Brumimicrobium aurantiacum</name>
    <dbReference type="NCBI Taxonomy" id="1737063"/>
    <lineage>
        <taxon>Bacteria</taxon>
        <taxon>Pseudomonadati</taxon>
        <taxon>Bacteroidota</taxon>
        <taxon>Flavobacteriia</taxon>
        <taxon>Flavobacteriales</taxon>
        <taxon>Crocinitomicaceae</taxon>
        <taxon>Brumimicrobium</taxon>
    </lineage>
</organism>
<comment type="caution">
    <text evidence="1">The sequence shown here is derived from an EMBL/GenBank/DDBJ whole genome shotgun (WGS) entry which is preliminary data.</text>
</comment>
<dbReference type="PROSITE" id="PS51257">
    <property type="entry name" value="PROKAR_LIPOPROTEIN"/>
    <property type="match status" value="1"/>
</dbReference>
<dbReference type="RefSeq" id="WP_116880462.1">
    <property type="nucleotide sequence ID" value="NZ_QURB01000003.1"/>
</dbReference>
<name>A0A3E1EYT9_9FLAO</name>
<gene>
    <name evidence="1" type="ORF">DXU93_06465</name>
</gene>
<dbReference type="EMBL" id="QURB01000003">
    <property type="protein sequence ID" value="RFC54627.1"/>
    <property type="molecule type" value="Genomic_DNA"/>
</dbReference>
<evidence type="ECO:0000313" key="2">
    <source>
        <dbReference type="Proteomes" id="UP000257127"/>
    </source>
</evidence>
<protein>
    <recommendedName>
        <fullName evidence="3">Lipocalin-like domain-containing protein</fullName>
    </recommendedName>
</protein>
<dbReference type="AlphaFoldDB" id="A0A3E1EYT9"/>
<sequence>MKIIKYLAIGSVLIASTSLTSCKKEGCTDSAAINYDESAKKDDESCSFQGEAVIWYDESTSQSLTLGGSSTLKYYVDEVLIGSTDASVYWTGAPDCGANGSITVTKDLGNAKSKTFTYKVIDNLGFTVESGILNISANNCENLQISN</sequence>